<dbReference type="GO" id="GO:0022857">
    <property type="term" value="F:transmembrane transporter activity"/>
    <property type="evidence" value="ECO:0007669"/>
    <property type="project" value="InterPro"/>
</dbReference>
<evidence type="ECO:0000259" key="4">
    <source>
        <dbReference type="Pfam" id="PF06738"/>
    </source>
</evidence>
<dbReference type="AlphaFoldDB" id="A0A6G4XAY9"/>
<keyword evidence="3" id="KW-1133">Transmembrane helix</keyword>
<name>A0A6G4XAY9_9ACTN</name>
<comment type="caution">
    <text evidence="5">The sequence shown here is derived from an EMBL/GenBank/DDBJ whole genome shotgun (WGS) entry which is preliminary data.</text>
</comment>
<feature type="transmembrane region" description="Helical" evidence="3">
    <location>
        <begin position="294"/>
        <end position="316"/>
    </location>
</feature>
<evidence type="ECO:0000256" key="1">
    <source>
        <dbReference type="ARBA" id="ARBA00034125"/>
    </source>
</evidence>
<protein>
    <submittedName>
        <fullName evidence="5">Threonine/serine exporter family protein</fullName>
    </submittedName>
</protein>
<dbReference type="InterPro" id="IPR010619">
    <property type="entry name" value="ThrE-like_N"/>
</dbReference>
<comment type="similarity">
    <text evidence="1">Belongs to the ThrE exporter (TC 2.A.79) family.</text>
</comment>
<evidence type="ECO:0000256" key="2">
    <source>
        <dbReference type="SAM" id="MobiDB-lite"/>
    </source>
</evidence>
<proteinExistence type="inferred from homology"/>
<gene>
    <name evidence="5" type="ORF">G6045_03135</name>
</gene>
<organism evidence="5 6">
    <name type="scientific">Streptomyces mesophilus</name>
    <dbReference type="NCBI Taxonomy" id="1775132"/>
    <lineage>
        <taxon>Bacteria</taxon>
        <taxon>Bacillati</taxon>
        <taxon>Actinomycetota</taxon>
        <taxon>Actinomycetes</taxon>
        <taxon>Kitasatosporales</taxon>
        <taxon>Streptomycetaceae</taxon>
        <taxon>Streptomyces</taxon>
    </lineage>
</organism>
<accession>A0A6G4XAY9</accession>
<feature type="domain" description="Threonine/serine exporter-like N-terminal" evidence="4">
    <location>
        <begin position="79"/>
        <end position="314"/>
    </location>
</feature>
<dbReference type="RefSeq" id="WP_165330207.1">
    <property type="nucleotide sequence ID" value="NZ_JAAKZW010000005.1"/>
</dbReference>
<keyword evidence="3" id="KW-0472">Membrane</keyword>
<feature type="compositionally biased region" description="Low complexity" evidence="2">
    <location>
        <begin position="477"/>
        <end position="487"/>
    </location>
</feature>
<dbReference type="Pfam" id="PF06738">
    <property type="entry name" value="ThrE"/>
    <property type="match status" value="1"/>
</dbReference>
<dbReference type="Proteomes" id="UP000481109">
    <property type="component" value="Unassembled WGS sequence"/>
</dbReference>
<feature type="transmembrane region" description="Helical" evidence="3">
    <location>
        <begin position="443"/>
        <end position="463"/>
    </location>
</feature>
<dbReference type="PANTHER" id="PTHR31082">
    <property type="entry name" value="PHEROMONE-REGULATED MEMBRANE PROTEIN 10"/>
    <property type="match status" value="1"/>
</dbReference>
<feature type="compositionally biased region" description="Basic residues" evidence="2">
    <location>
        <begin position="24"/>
        <end position="34"/>
    </location>
</feature>
<evidence type="ECO:0000256" key="3">
    <source>
        <dbReference type="SAM" id="Phobius"/>
    </source>
</evidence>
<dbReference type="PANTHER" id="PTHR31082:SF4">
    <property type="entry name" value="PHEROMONE-REGULATED MEMBRANE PROTEIN 10"/>
    <property type="match status" value="1"/>
</dbReference>
<dbReference type="EMBL" id="JAAKZW010000005">
    <property type="protein sequence ID" value="NGO74685.1"/>
    <property type="molecule type" value="Genomic_DNA"/>
</dbReference>
<keyword evidence="3" id="KW-0812">Transmembrane</keyword>
<reference evidence="5 6" key="1">
    <citation type="submission" date="2020-02" db="EMBL/GenBank/DDBJ databases">
        <title>Whole-genome analyses of novel actinobacteria.</title>
        <authorList>
            <person name="Sahin N."/>
            <person name="Tokatli A."/>
        </authorList>
    </citation>
    <scope>NUCLEOTIDE SEQUENCE [LARGE SCALE GENOMIC DNA]</scope>
    <source>
        <strain evidence="5 6">YC504</strain>
    </source>
</reference>
<feature type="transmembrane region" description="Helical" evidence="3">
    <location>
        <begin position="181"/>
        <end position="200"/>
    </location>
</feature>
<sequence length="522" mass="54327">MADAPRPAQGADDGGLPPAEVRRGRPGRPRRAAPRHASAPVARHRLRKLRTLLPGSPDLPEPSEPPPPPQELIAFLRVVGATLVRAGESVDAVQETINRLGARYGFDTVHTFVVPTGVFVRAGKAPDAVIDFAPVQGPDLRLDQIDQLYRFIDEVYAHPVAPEAGTGRLAEIEAMRPRFGFWTRVLGYVVMTMGLGLLTLPNSMALAGYAVLGLGVGMLREYADRAGRLVNLALPVLAALLVTAVAYRYSGPLLGEDPTKLLIPPLVAFLPGTALTMGTIELATGSIVSGASRLVYGLNVLILLAFGIAVGSQLVTEHPLAKDTSVDALGAWAAWAGVGLLGLGFVLSFSASLRTLPWLLLVLCVAKVGQDVGTTVAGPLFGAFAGGVTLPLLTRLIERNPHAPPAQVVFLPAFWMLVPGRLGLTGVGQLLVDHENSGLDTTVEALLTVVAVALGVLVGANALNRRVVPVPAEPGLARSPASSAADPSDPPTPPGAEGSDGTPAAPPEPDPSELPPESAPRG</sequence>
<feature type="region of interest" description="Disordered" evidence="2">
    <location>
        <begin position="1"/>
        <end position="44"/>
    </location>
</feature>
<keyword evidence="6" id="KW-1185">Reference proteome</keyword>
<feature type="compositionally biased region" description="Pro residues" evidence="2">
    <location>
        <begin position="504"/>
        <end position="522"/>
    </location>
</feature>
<evidence type="ECO:0000313" key="6">
    <source>
        <dbReference type="Proteomes" id="UP000481109"/>
    </source>
</evidence>
<feature type="transmembrane region" description="Helical" evidence="3">
    <location>
        <begin position="261"/>
        <end position="282"/>
    </location>
</feature>
<feature type="transmembrane region" description="Helical" evidence="3">
    <location>
        <begin position="379"/>
        <end position="397"/>
    </location>
</feature>
<feature type="region of interest" description="Disordered" evidence="2">
    <location>
        <begin position="473"/>
        <end position="522"/>
    </location>
</feature>
<dbReference type="InterPro" id="IPR051361">
    <property type="entry name" value="ThrE/Ser_Exporter"/>
</dbReference>
<feature type="transmembrane region" description="Helical" evidence="3">
    <location>
        <begin position="229"/>
        <end position="249"/>
    </location>
</feature>
<feature type="transmembrane region" description="Helical" evidence="3">
    <location>
        <begin position="328"/>
        <end position="349"/>
    </location>
</feature>
<evidence type="ECO:0000313" key="5">
    <source>
        <dbReference type="EMBL" id="NGO74685.1"/>
    </source>
</evidence>